<evidence type="ECO:0000256" key="4">
    <source>
        <dbReference type="ARBA" id="ARBA00022496"/>
    </source>
</evidence>
<comment type="similarity">
    <text evidence="11 12">Belongs to the TonB-dependent receptor family.</text>
</comment>
<keyword evidence="8 12" id="KW-0798">TonB box</keyword>
<evidence type="ECO:0000256" key="10">
    <source>
        <dbReference type="ARBA" id="ARBA00023237"/>
    </source>
</evidence>
<dbReference type="Gene3D" id="2.40.170.20">
    <property type="entry name" value="TonB-dependent receptor, beta-barrel domain"/>
    <property type="match status" value="1"/>
</dbReference>
<comment type="caution">
    <text evidence="16">The sequence shown here is derived from an EMBL/GenBank/DDBJ whole genome shotgun (WGS) entry which is preliminary data.</text>
</comment>
<keyword evidence="2 11" id="KW-0813">Transport</keyword>
<keyword evidence="9 11" id="KW-0472">Membrane</keyword>
<keyword evidence="4" id="KW-0410">Iron transport</keyword>
<dbReference type="RefSeq" id="WP_281044352.1">
    <property type="nucleotide sequence ID" value="NZ_JARYGZ010000001.1"/>
</dbReference>
<evidence type="ECO:0000313" key="16">
    <source>
        <dbReference type="EMBL" id="MDH7639086.1"/>
    </source>
</evidence>
<evidence type="ECO:0000313" key="17">
    <source>
        <dbReference type="Proteomes" id="UP001160625"/>
    </source>
</evidence>
<keyword evidence="5 11" id="KW-0812">Transmembrane</keyword>
<name>A0ABT6N201_9SPHN</name>
<dbReference type="Proteomes" id="UP001160625">
    <property type="component" value="Unassembled WGS sequence"/>
</dbReference>
<evidence type="ECO:0000256" key="1">
    <source>
        <dbReference type="ARBA" id="ARBA00004571"/>
    </source>
</evidence>
<dbReference type="EMBL" id="JARYGZ010000001">
    <property type="protein sequence ID" value="MDH7639086.1"/>
    <property type="molecule type" value="Genomic_DNA"/>
</dbReference>
<keyword evidence="6" id="KW-0408">Iron</keyword>
<evidence type="ECO:0000256" key="11">
    <source>
        <dbReference type="PROSITE-ProRule" id="PRU01360"/>
    </source>
</evidence>
<evidence type="ECO:0000256" key="6">
    <source>
        <dbReference type="ARBA" id="ARBA00023004"/>
    </source>
</evidence>
<dbReference type="PANTHER" id="PTHR32552">
    <property type="entry name" value="FERRICHROME IRON RECEPTOR-RELATED"/>
    <property type="match status" value="1"/>
</dbReference>
<keyword evidence="10 11" id="KW-0998">Cell outer membrane</keyword>
<evidence type="ECO:0000256" key="8">
    <source>
        <dbReference type="ARBA" id="ARBA00023077"/>
    </source>
</evidence>
<dbReference type="SUPFAM" id="SSF56935">
    <property type="entry name" value="Porins"/>
    <property type="match status" value="1"/>
</dbReference>
<comment type="subcellular location">
    <subcellularLocation>
        <location evidence="1 11">Cell outer membrane</location>
        <topology evidence="1 11">Multi-pass membrane protein</topology>
    </subcellularLocation>
</comment>
<accession>A0ABT6N201</accession>
<gene>
    <name evidence="16" type="ORF">QGN17_10125</name>
</gene>
<sequence>MKAIIRIGVSGVALAYAGAAFAQAAPTAAARTSADPQATTEIVVTAERRATNLQRTSVAATVLTSQDLVNKSVRTIDQLQFATPSMTVANSGQGNTVNIRGIGQTERGSAFQSGVVTYRDGVATFPGYFQSEPYYDLASVEVLRGPQGTFAGGNATGGAIFITEANPTLDKIGGYATAQYGNYNDMKFEGALNLPVSDTLALRVATSDERRDTFYHITGPWTGNPGNLRSYSGRASLLWQPTSQLRVLVKGDYSNVEQGGYPGDPADPTQRPAGTDLFHITSNAYLNGRDEFGRIVANISYTTDGGVVLRSISGFQKGTVQTNYDYDGTSTGISTLADKISERIWSQEVNIISPSTGRFTWLLGGYYQNDKITIPDGGGYVLRQPLSASLPIPYDTVIVGTNPKTAIAAFGQLGYQLTDALQVTLGGRWSRTTSRNDAVVSSPQLGLALPQHDFVAYHKVNGKLALNWTLNPHNFLYAFAATGTKAGGLNSVNLYGVPPKPFKPEDVTDFEIGWKATLLDGHLRTQLGGYYNRYKNFQITIVDPNTPLFNSITNVGKPTHIYGAEFSAQGSFGHFGLDFAASVSHTKVGTFYAFDPRLAHSGTCDPTTGPASATGCIDLGGRAATYAPKFTLSTGAQYEIPLNDRMTLTPRMDFSHTSGTWATLFEDAPLGDRLSTRNLVNAQLTLASGPWSAAGYATNLTNQHYVAALNLPRRIAGPPRQYGIRISRSF</sequence>
<evidence type="ECO:0000259" key="15">
    <source>
        <dbReference type="Pfam" id="PF07715"/>
    </source>
</evidence>
<keyword evidence="16" id="KW-0675">Receptor</keyword>
<keyword evidence="7" id="KW-0406">Ion transport</keyword>
<evidence type="ECO:0000256" key="5">
    <source>
        <dbReference type="ARBA" id="ARBA00022692"/>
    </source>
</evidence>
<dbReference type="PROSITE" id="PS52016">
    <property type="entry name" value="TONB_DEPENDENT_REC_3"/>
    <property type="match status" value="1"/>
</dbReference>
<keyword evidence="17" id="KW-1185">Reference proteome</keyword>
<dbReference type="InterPro" id="IPR036942">
    <property type="entry name" value="Beta-barrel_TonB_sf"/>
</dbReference>
<dbReference type="InterPro" id="IPR012910">
    <property type="entry name" value="Plug_dom"/>
</dbReference>
<evidence type="ECO:0000256" key="13">
    <source>
        <dbReference type="SAM" id="SignalP"/>
    </source>
</evidence>
<dbReference type="Pfam" id="PF00593">
    <property type="entry name" value="TonB_dep_Rec_b-barrel"/>
    <property type="match status" value="1"/>
</dbReference>
<proteinExistence type="inferred from homology"/>
<protein>
    <submittedName>
        <fullName evidence="16">TonB-dependent receptor</fullName>
    </submittedName>
</protein>
<dbReference type="InterPro" id="IPR039426">
    <property type="entry name" value="TonB-dep_rcpt-like"/>
</dbReference>
<feature type="chain" id="PRO_5045254499" evidence="13">
    <location>
        <begin position="25"/>
        <end position="730"/>
    </location>
</feature>
<feature type="domain" description="TonB-dependent receptor plug" evidence="15">
    <location>
        <begin position="53"/>
        <end position="159"/>
    </location>
</feature>
<keyword evidence="13" id="KW-0732">Signal</keyword>
<evidence type="ECO:0000256" key="12">
    <source>
        <dbReference type="RuleBase" id="RU003357"/>
    </source>
</evidence>
<organism evidence="16 17">
    <name type="scientific">Sphingomonas oryzagri</name>
    <dbReference type="NCBI Taxonomy" id="3042314"/>
    <lineage>
        <taxon>Bacteria</taxon>
        <taxon>Pseudomonadati</taxon>
        <taxon>Pseudomonadota</taxon>
        <taxon>Alphaproteobacteria</taxon>
        <taxon>Sphingomonadales</taxon>
        <taxon>Sphingomonadaceae</taxon>
        <taxon>Sphingomonas</taxon>
    </lineage>
</organism>
<evidence type="ECO:0000256" key="3">
    <source>
        <dbReference type="ARBA" id="ARBA00022452"/>
    </source>
</evidence>
<feature type="signal peptide" evidence="13">
    <location>
        <begin position="1"/>
        <end position="24"/>
    </location>
</feature>
<evidence type="ECO:0000256" key="2">
    <source>
        <dbReference type="ARBA" id="ARBA00022448"/>
    </source>
</evidence>
<evidence type="ECO:0000259" key="14">
    <source>
        <dbReference type="Pfam" id="PF00593"/>
    </source>
</evidence>
<feature type="domain" description="TonB-dependent receptor-like beta-barrel" evidence="14">
    <location>
        <begin position="251"/>
        <end position="700"/>
    </location>
</feature>
<reference evidence="16" key="1">
    <citation type="submission" date="2023-04" db="EMBL/GenBank/DDBJ databases">
        <title>Sphingomonas sp. MAHUQ-71 isolated from rice field.</title>
        <authorList>
            <person name="Huq M.A."/>
        </authorList>
    </citation>
    <scope>NUCLEOTIDE SEQUENCE</scope>
    <source>
        <strain evidence="16">MAHUQ-71</strain>
    </source>
</reference>
<dbReference type="PANTHER" id="PTHR32552:SF81">
    <property type="entry name" value="TONB-DEPENDENT OUTER MEMBRANE RECEPTOR"/>
    <property type="match status" value="1"/>
</dbReference>
<keyword evidence="3 11" id="KW-1134">Transmembrane beta strand</keyword>
<dbReference type="Pfam" id="PF07715">
    <property type="entry name" value="Plug"/>
    <property type="match status" value="1"/>
</dbReference>
<dbReference type="InterPro" id="IPR000531">
    <property type="entry name" value="Beta-barrel_TonB"/>
</dbReference>
<evidence type="ECO:0000256" key="9">
    <source>
        <dbReference type="ARBA" id="ARBA00023136"/>
    </source>
</evidence>
<evidence type="ECO:0000256" key="7">
    <source>
        <dbReference type="ARBA" id="ARBA00023065"/>
    </source>
</evidence>